<dbReference type="PANTHER" id="PTHR10424">
    <property type="entry name" value="VIRAL ENVELOPE PROTEIN"/>
    <property type="match status" value="1"/>
</dbReference>
<evidence type="ECO:0008006" key="4">
    <source>
        <dbReference type="Google" id="ProtNLM"/>
    </source>
</evidence>
<reference evidence="2" key="1">
    <citation type="submission" date="2019-04" db="EMBL/GenBank/DDBJ databases">
        <title>Genome assembly of Zosterops borbonicus 15179.</title>
        <authorList>
            <person name="Leroy T."/>
            <person name="Anselmetti Y."/>
            <person name="Tilak M.-K."/>
            <person name="Nabholz B."/>
        </authorList>
    </citation>
    <scope>NUCLEOTIDE SEQUENCE</scope>
    <source>
        <strain evidence="2">HGM_15179</strain>
        <tissue evidence="2">Muscle</tissue>
    </source>
</reference>
<dbReference type="EMBL" id="SWJQ01000725">
    <property type="protein sequence ID" value="TRZ11344.1"/>
    <property type="molecule type" value="Genomic_DNA"/>
</dbReference>
<evidence type="ECO:0000256" key="1">
    <source>
        <dbReference type="SAM" id="Phobius"/>
    </source>
</evidence>
<proteinExistence type="predicted"/>
<keyword evidence="1" id="KW-0812">Transmembrane</keyword>
<evidence type="ECO:0000313" key="2">
    <source>
        <dbReference type="EMBL" id="TRZ11344.1"/>
    </source>
</evidence>
<protein>
    <recommendedName>
        <fullName evidence="4">Envelope glycoprotein</fullName>
    </recommendedName>
</protein>
<evidence type="ECO:0000313" key="3">
    <source>
        <dbReference type="Proteomes" id="UP000796761"/>
    </source>
</evidence>
<gene>
    <name evidence="2" type="ORF">HGM15179_015762</name>
</gene>
<organism evidence="2 3">
    <name type="scientific">Zosterops borbonicus</name>
    <dbReference type="NCBI Taxonomy" id="364589"/>
    <lineage>
        <taxon>Eukaryota</taxon>
        <taxon>Metazoa</taxon>
        <taxon>Chordata</taxon>
        <taxon>Craniata</taxon>
        <taxon>Vertebrata</taxon>
        <taxon>Euteleostomi</taxon>
        <taxon>Archelosauria</taxon>
        <taxon>Archosauria</taxon>
        <taxon>Dinosauria</taxon>
        <taxon>Saurischia</taxon>
        <taxon>Theropoda</taxon>
        <taxon>Coelurosauria</taxon>
        <taxon>Aves</taxon>
        <taxon>Neognathae</taxon>
        <taxon>Neoaves</taxon>
        <taxon>Telluraves</taxon>
        <taxon>Australaves</taxon>
        <taxon>Passeriformes</taxon>
        <taxon>Sylvioidea</taxon>
        <taxon>Zosteropidae</taxon>
        <taxon>Zosterops</taxon>
    </lineage>
</organism>
<dbReference type="InterPro" id="IPR018154">
    <property type="entry name" value="TLV/ENV_coat_polyprotein"/>
</dbReference>
<sequence length="241" mass="26648">GPNELITSHKEKTLVATAEPNPVPASPRPEVTSQGLFNRMLYAAFLSLNTSHPNLTKSCWLCYDAKPPFYERIGVSTMFEYSKRANPKQCKWDTFRKGITLGMISGYGLCIGSQSLATQNKQLCNASITLDQQQSWAIPAPGSVWACYATGITPCVSIRQFDPTNDFCVQVVVVPRILYHTDDEVMLHFEAQRHRKRRELVTAVSLAVLLTLGGTGAATGISSLVTQKNLLQLQRAIDEDQ</sequence>
<accession>A0A8K1LEU8</accession>
<dbReference type="Proteomes" id="UP000796761">
    <property type="component" value="Unassembled WGS sequence"/>
</dbReference>
<dbReference type="PANTHER" id="PTHR10424:SF82">
    <property type="entry name" value="ENVELOPE GLYCOPROTEIN-RELATED"/>
    <property type="match status" value="1"/>
</dbReference>
<dbReference type="Pfam" id="PF00429">
    <property type="entry name" value="TLV_coat"/>
    <property type="match status" value="1"/>
</dbReference>
<keyword evidence="1" id="KW-0472">Membrane</keyword>
<keyword evidence="1" id="KW-1133">Transmembrane helix</keyword>
<dbReference type="OrthoDB" id="9306952at2759"/>
<comment type="caution">
    <text evidence="2">The sequence shown here is derived from an EMBL/GenBank/DDBJ whole genome shotgun (WGS) entry which is preliminary data.</text>
</comment>
<keyword evidence="3" id="KW-1185">Reference proteome</keyword>
<name>A0A8K1LEU8_9PASS</name>
<feature type="non-terminal residue" evidence="2">
    <location>
        <position position="1"/>
    </location>
</feature>
<feature type="transmembrane region" description="Helical" evidence="1">
    <location>
        <begin position="200"/>
        <end position="225"/>
    </location>
</feature>
<dbReference type="AlphaFoldDB" id="A0A8K1LEU8"/>